<gene>
    <name evidence="2" type="ORF">Vau01_094930</name>
</gene>
<dbReference type="Pfam" id="PF12867">
    <property type="entry name" value="DinB_2"/>
    <property type="match status" value="1"/>
</dbReference>
<comment type="caution">
    <text evidence="2">The sequence shown here is derived from an EMBL/GenBank/DDBJ whole genome shotgun (WGS) entry which is preliminary data.</text>
</comment>
<dbReference type="RefSeq" id="WP_204007296.1">
    <property type="nucleotide sequence ID" value="NZ_BOPG01000072.1"/>
</dbReference>
<dbReference type="EMBL" id="BOPG01000072">
    <property type="protein sequence ID" value="GIJ61977.1"/>
    <property type="molecule type" value="Genomic_DNA"/>
</dbReference>
<evidence type="ECO:0000313" key="3">
    <source>
        <dbReference type="Proteomes" id="UP000612585"/>
    </source>
</evidence>
<protein>
    <recommendedName>
        <fullName evidence="1">DinB-like domain-containing protein</fullName>
    </recommendedName>
</protein>
<dbReference type="AlphaFoldDB" id="A0A8J4E7N4"/>
<evidence type="ECO:0000259" key="1">
    <source>
        <dbReference type="Pfam" id="PF12867"/>
    </source>
</evidence>
<dbReference type="InterPro" id="IPR024775">
    <property type="entry name" value="DinB-like"/>
</dbReference>
<dbReference type="Proteomes" id="UP000612585">
    <property type="component" value="Unassembled WGS sequence"/>
</dbReference>
<dbReference type="InterPro" id="IPR034660">
    <property type="entry name" value="DinB/YfiT-like"/>
</dbReference>
<evidence type="ECO:0000313" key="2">
    <source>
        <dbReference type="EMBL" id="GIJ61977.1"/>
    </source>
</evidence>
<sequence length="173" mass="19823">MTISPDTKDWTWVLNRPCPECGFDSRTITGRDVPALLRVNVAEWPAVLHDPAVRERRRPDSWSPLEYACHVRDVFRIYTYRLNLMLTEDDPEYPNWDQDETAIADRYGEQVPGTVIAELIAAGETLAEAFEAVPDDAWQRTGTRGDGAHFTVETFARYFVHDPIHHLHDVQSS</sequence>
<name>A0A8J4E7N4_9ACTN</name>
<reference evidence="2" key="1">
    <citation type="submission" date="2021-01" db="EMBL/GenBank/DDBJ databases">
        <title>Whole genome shotgun sequence of Virgisporangium aurantiacum NBRC 16421.</title>
        <authorList>
            <person name="Komaki H."/>
            <person name="Tamura T."/>
        </authorList>
    </citation>
    <scope>NUCLEOTIDE SEQUENCE</scope>
    <source>
        <strain evidence="2">NBRC 16421</strain>
    </source>
</reference>
<keyword evidence="3" id="KW-1185">Reference proteome</keyword>
<feature type="domain" description="DinB-like" evidence="1">
    <location>
        <begin position="48"/>
        <end position="168"/>
    </location>
</feature>
<proteinExistence type="predicted"/>
<accession>A0A8J4E7N4</accession>
<organism evidence="2 3">
    <name type="scientific">Virgisporangium aurantiacum</name>
    <dbReference type="NCBI Taxonomy" id="175570"/>
    <lineage>
        <taxon>Bacteria</taxon>
        <taxon>Bacillati</taxon>
        <taxon>Actinomycetota</taxon>
        <taxon>Actinomycetes</taxon>
        <taxon>Micromonosporales</taxon>
        <taxon>Micromonosporaceae</taxon>
        <taxon>Virgisporangium</taxon>
    </lineage>
</organism>
<dbReference type="Gene3D" id="1.20.120.450">
    <property type="entry name" value="dinb family like domain"/>
    <property type="match status" value="1"/>
</dbReference>
<dbReference type="SUPFAM" id="SSF109854">
    <property type="entry name" value="DinB/YfiT-like putative metalloenzymes"/>
    <property type="match status" value="1"/>
</dbReference>